<sequence length="93" mass="10364">MAGHGIEILVWYYLAASGVSFLFYLVDKAAARNGRQRIPERVLHLCDVAGGWPGAVLAQQLLRHKTRKTSFQLVFWGSVLLNCGILVLLLSRL</sequence>
<name>A0A6V8MHK1_9BACT</name>
<protein>
    <recommendedName>
        <fullName evidence="4">Cold-shock protein</fullName>
    </recommendedName>
</protein>
<keyword evidence="1" id="KW-1133">Transmembrane helix</keyword>
<keyword evidence="1" id="KW-0812">Transmembrane</keyword>
<organism evidence="2 3">
    <name type="scientific">Geomonas silvestris</name>
    <dbReference type="NCBI Taxonomy" id="2740184"/>
    <lineage>
        <taxon>Bacteria</taxon>
        <taxon>Pseudomonadati</taxon>
        <taxon>Thermodesulfobacteriota</taxon>
        <taxon>Desulfuromonadia</taxon>
        <taxon>Geobacterales</taxon>
        <taxon>Geobacteraceae</taxon>
        <taxon>Geomonas</taxon>
    </lineage>
</organism>
<dbReference type="Pfam" id="PF06961">
    <property type="entry name" value="DUF1294"/>
    <property type="match status" value="1"/>
</dbReference>
<reference evidence="3" key="1">
    <citation type="submission" date="2020-06" db="EMBL/GenBank/DDBJ databases">
        <title>Draft genomic sequence of Geomonas sp. Red330.</title>
        <authorList>
            <person name="Itoh H."/>
            <person name="Zhenxing X."/>
            <person name="Ushijima N."/>
            <person name="Masuda Y."/>
            <person name="Shiratori Y."/>
            <person name="Senoo K."/>
        </authorList>
    </citation>
    <scope>NUCLEOTIDE SEQUENCE [LARGE SCALE GENOMIC DNA]</scope>
    <source>
        <strain evidence="3">Red330</strain>
    </source>
</reference>
<accession>A0A6V8MHK1</accession>
<dbReference type="PIRSF" id="PIRSF002599">
    <property type="entry name" value="Cold_shock_A"/>
    <property type="match status" value="1"/>
</dbReference>
<proteinExistence type="predicted"/>
<dbReference type="EMBL" id="BLXX01000004">
    <property type="protein sequence ID" value="GFO59404.1"/>
    <property type="molecule type" value="Genomic_DNA"/>
</dbReference>
<keyword evidence="3" id="KW-1185">Reference proteome</keyword>
<keyword evidence="1" id="KW-0472">Membrane</keyword>
<feature type="transmembrane region" description="Helical" evidence="1">
    <location>
        <begin position="6"/>
        <end position="26"/>
    </location>
</feature>
<evidence type="ECO:0000313" key="3">
    <source>
        <dbReference type="Proteomes" id="UP000556026"/>
    </source>
</evidence>
<dbReference type="AlphaFoldDB" id="A0A6V8MHK1"/>
<dbReference type="Proteomes" id="UP000556026">
    <property type="component" value="Unassembled WGS sequence"/>
</dbReference>
<dbReference type="InterPro" id="IPR012156">
    <property type="entry name" value="Cold_shock_CspA"/>
</dbReference>
<dbReference type="RefSeq" id="WP_183354241.1">
    <property type="nucleotide sequence ID" value="NZ_BLXX01000004.1"/>
</dbReference>
<dbReference type="GO" id="GO:0003676">
    <property type="term" value="F:nucleic acid binding"/>
    <property type="evidence" value="ECO:0007669"/>
    <property type="project" value="InterPro"/>
</dbReference>
<comment type="caution">
    <text evidence="2">The sequence shown here is derived from an EMBL/GenBank/DDBJ whole genome shotgun (WGS) entry which is preliminary data.</text>
</comment>
<gene>
    <name evidence="2" type="ORF">GMST_17290</name>
</gene>
<evidence type="ECO:0000256" key="1">
    <source>
        <dbReference type="SAM" id="Phobius"/>
    </source>
</evidence>
<evidence type="ECO:0008006" key="4">
    <source>
        <dbReference type="Google" id="ProtNLM"/>
    </source>
</evidence>
<dbReference type="InterPro" id="IPR010718">
    <property type="entry name" value="DUF1294"/>
</dbReference>
<feature type="transmembrane region" description="Helical" evidence="1">
    <location>
        <begin position="73"/>
        <end position="91"/>
    </location>
</feature>
<evidence type="ECO:0000313" key="2">
    <source>
        <dbReference type="EMBL" id="GFO59404.1"/>
    </source>
</evidence>